<proteinExistence type="predicted"/>
<evidence type="ECO:0000313" key="1">
    <source>
        <dbReference type="EMBL" id="CAG4884796.1"/>
    </source>
</evidence>
<dbReference type="Proteomes" id="UP000742786">
    <property type="component" value="Unassembled WGS sequence"/>
</dbReference>
<comment type="caution">
    <text evidence="1">The sequence shown here is derived from an EMBL/GenBank/DDBJ whole genome shotgun (WGS) entry which is preliminary data.</text>
</comment>
<dbReference type="AlphaFoldDB" id="A0A916J9F4"/>
<gene>
    <name evidence="1" type="ORF">GTOL_12679</name>
</gene>
<organism evidence="1 2">
    <name type="scientific">Georgfuchsia toluolica</name>
    <dbReference type="NCBI Taxonomy" id="424218"/>
    <lineage>
        <taxon>Bacteria</taxon>
        <taxon>Pseudomonadati</taxon>
        <taxon>Pseudomonadota</taxon>
        <taxon>Betaproteobacteria</taxon>
        <taxon>Nitrosomonadales</taxon>
        <taxon>Sterolibacteriaceae</taxon>
        <taxon>Georgfuchsia</taxon>
    </lineage>
</organism>
<dbReference type="EMBL" id="CAJQUM010000001">
    <property type="protein sequence ID" value="CAG4884796.1"/>
    <property type="molecule type" value="Genomic_DNA"/>
</dbReference>
<evidence type="ECO:0000313" key="2">
    <source>
        <dbReference type="Proteomes" id="UP000742786"/>
    </source>
</evidence>
<accession>A0A916J9F4</accession>
<reference evidence="1" key="1">
    <citation type="submission" date="2021-04" db="EMBL/GenBank/DDBJ databases">
        <authorList>
            <person name="Hornung B."/>
        </authorList>
    </citation>
    <scope>NUCLEOTIDE SEQUENCE</scope>
    <source>
        <strain evidence="1">G5G6</strain>
    </source>
</reference>
<name>A0A916J9F4_9PROT</name>
<keyword evidence="2" id="KW-1185">Reference proteome</keyword>
<sequence length="79" mass="9185">MFDVSAYLSRNRYTSALIFQQELSVLPATALLANQILDRYFDVVEEYLIYIVIPTEGNYRLDTDARRLHIDQNEADTVL</sequence>
<protein>
    <submittedName>
        <fullName evidence="1">Uncharacterized protein</fullName>
    </submittedName>
</protein>